<name>A0A2R5FM16_NOSCO</name>
<protein>
    <submittedName>
        <fullName evidence="2">Family 2 glycosyl transferase</fullName>
    </submittedName>
</protein>
<dbReference type="EMBL" id="BDUD01000001">
    <property type="protein sequence ID" value="GBG19822.1"/>
    <property type="molecule type" value="Genomic_DNA"/>
</dbReference>
<evidence type="ECO:0000313" key="3">
    <source>
        <dbReference type="Proteomes" id="UP000245124"/>
    </source>
</evidence>
<dbReference type="Proteomes" id="UP000245124">
    <property type="component" value="Unassembled WGS sequence"/>
</dbReference>
<dbReference type="RefSeq" id="WP_109009573.1">
    <property type="nucleotide sequence ID" value="NZ_BDUD01000001.1"/>
</dbReference>
<comment type="caution">
    <text evidence="2">The sequence shown here is derived from an EMBL/GenBank/DDBJ whole genome shotgun (WGS) entry which is preliminary data.</text>
</comment>
<dbReference type="Gene3D" id="3.90.550.10">
    <property type="entry name" value="Spore Coat Polysaccharide Biosynthesis Protein SpsA, Chain A"/>
    <property type="match status" value="1"/>
</dbReference>
<dbReference type="GO" id="GO:0016740">
    <property type="term" value="F:transferase activity"/>
    <property type="evidence" value="ECO:0007669"/>
    <property type="project" value="UniProtKB-KW"/>
</dbReference>
<reference evidence="2 3" key="1">
    <citation type="submission" date="2017-06" db="EMBL/GenBank/DDBJ databases">
        <title>Genome sequencing of cyanobaciteial culture collection at National Institute for Environmental Studies (NIES).</title>
        <authorList>
            <person name="Hirose Y."/>
            <person name="Shimura Y."/>
            <person name="Fujisawa T."/>
            <person name="Nakamura Y."/>
            <person name="Kawachi M."/>
        </authorList>
    </citation>
    <scope>NUCLEOTIDE SEQUENCE [LARGE SCALE GENOMIC DNA]</scope>
    <source>
        <strain evidence="2 3">NIES-4072</strain>
    </source>
</reference>
<organism evidence="2 3">
    <name type="scientific">Nostoc commune NIES-4072</name>
    <dbReference type="NCBI Taxonomy" id="2005467"/>
    <lineage>
        <taxon>Bacteria</taxon>
        <taxon>Bacillati</taxon>
        <taxon>Cyanobacteriota</taxon>
        <taxon>Cyanophyceae</taxon>
        <taxon>Nostocales</taxon>
        <taxon>Nostocaceae</taxon>
        <taxon>Nostoc</taxon>
    </lineage>
</organism>
<gene>
    <name evidence="2" type="ORF">NIES4072_34910</name>
</gene>
<dbReference type="PANTHER" id="PTHR43685:SF2">
    <property type="entry name" value="GLYCOSYLTRANSFERASE 2-LIKE DOMAIN-CONTAINING PROTEIN"/>
    <property type="match status" value="1"/>
</dbReference>
<evidence type="ECO:0000313" key="2">
    <source>
        <dbReference type="EMBL" id="GBG19822.1"/>
    </source>
</evidence>
<feature type="domain" description="Glycosyltransferase 2-like" evidence="1">
    <location>
        <begin position="24"/>
        <end position="190"/>
    </location>
</feature>
<dbReference type="InterPro" id="IPR050834">
    <property type="entry name" value="Glycosyltransf_2"/>
</dbReference>
<dbReference type="OrthoDB" id="5291101at2"/>
<dbReference type="Pfam" id="PF00535">
    <property type="entry name" value="Glycos_transf_2"/>
    <property type="match status" value="1"/>
</dbReference>
<dbReference type="PANTHER" id="PTHR43685">
    <property type="entry name" value="GLYCOSYLTRANSFERASE"/>
    <property type="match status" value="1"/>
</dbReference>
<dbReference type="SUPFAM" id="SSF53448">
    <property type="entry name" value="Nucleotide-diphospho-sugar transferases"/>
    <property type="match status" value="1"/>
</dbReference>
<dbReference type="InterPro" id="IPR029044">
    <property type="entry name" value="Nucleotide-diphossugar_trans"/>
</dbReference>
<accession>A0A2R5FM16</accession>
<proteinExistence type="predicted"/>
<keyword evidence="2" id="KW-0808">Transferase</keyword>
<evidence type="ECO:0000259" key="1">
    <source>
        <dbReference type="Pfam" id="PF00535"/>
    </source>
</evidence>
<dbReference type="AlphaFoldDB" id="A0A2R5FM16"/>
<dbReference type="InterPro" id="IPR001173">
    <property type="entry name" value="Glyco_trans_2-like"/>
</dbReference>
<sequence length="341" mass="39341">MSKQHQYRASISSVPKNTLQPLWSVMIPTYNCANYLRETLSSVLAQDPGADVMQIEVVDDHSTKDDPEAVVRELAGNRVSFYRQPQNVGHTKNFNTCLQRSRGKLIHILHGDDCVRQWFYVKMQQAFNDKPEVGAAFCRHIFINEQSHWQFISELLQPKSGLLNNWLEDIIVKQYIQTPSIVVRREVYESLGGFDSRFKFYYEDWEMWVRIATQYAVWYEVEPLAAYRLRSASNSGHSIRTGENMQDVRKGIEIVQSYLPNYLSHAIVNKLLNQNREHSALCALNTAQQMLSIGDVETVTNQIQEALKCSHSFTIIKLAVKLFLKKTVRQILKPVNTLIES</sequence>
<keyword evidence="3" id="KW-1185">Reference proteome</keyword>